<evidence type="ECO:0000259" key="1">
    <source>
        <dbReference type="PROSITE" id="PS51061"/>
    </source>
</evidence>
<dbReference type="InterPro" id="IPR034079">
    <property type="entry name" value="R3H_KhpB"/>
</dbReference>
<dbReference type="Proteomes" id="UP000177263">
    <property type="component" value="Unassembled WGS sequence"/>
</dbReference>
<evidence type="ECO:0000313" key="2">
    <source>
        <dbReference type="EMBL" id="OGM28587.1"/>
    </source>
</evidence>
<dbReference type="CDD" id="cd02644">
    <property type="entry name" value="R3H_jag"/>
    <property type="match status" value="1"/>
</dbReference>
<dbReference type="SMART" id="SM00393">
    <property type="entry name" value="R3H"/>
    <property type="match status" value="1"/>
</dbReference>
<dbReference type="Gene3D" id="3.30.1370.50">
    <property type="entry name" value="R3H-like domain"/>
    <property type="match status" value="1"/>
</dbReference>
<organism evidence="2 3">
    <name type="scientific">Candidatus Woesebacteria bacterium RIFCSPHIGHO2_01_FULL_41_10</name>
    <dbReference type="NCBI Taxonomy" id="1802500"/>
    <lineage>
        <taxon>Bacteria</taxon>
        <taxon>Candidatus Woeseibacteriota</taxon>
    </lineage>
</organism>
<name>A0A1F7YMS6_9BACT</name>
<dbReference type="InterPro" id="IPR039247">
    <property type="entry name" value="KhpB"/>
</dbReference>
<dbReference type="Pfam" id="PF13083">
    <property type="entry name" value="KH_KhpA-B"/>
    <property type="match status" value="1"/>
</dbReference>
<dbReference type="PANTHER" id="PTHR35800:SF1">
    <property type="entry name" value="RNA-BINDING PROTEIN KHPB"/>
    <property type="match status" value="1"/>
</dbReference>
<gene>
    <name evidence="2" type="ORF">A2801_01730</name>
</gene>
<evidence type="ECO:0000313" key="3">
    <source>
        <dbReference type="Proteomes" id="UP000177263"/>
    </source>
</evidence>
<dbReference type="InterPro" id="IPR001374">
    <property type="entry name" value="R3H_dom"/>
</dbReference>
<dbReference type="EMBL" id="MGGM01000027">
    <property type="protein sequence ID" value="OGM28587.1"/>
    <property type="molecule type" value="Genomic_DNA"/>
</dbReference>
<accession>A0A1F7YMS6</accession>
<proteinExistence type="predicted"/>
<comment type="caution">
    <text evidence="2">The sequence shown here is derived from an EMBL/GenBank/DDBJ whole genome shotgun (WGS) entry which is preliminary data.</text>
</comment>
<sequence length="162" mass="17953">MAKKQTKKEDPVELAREITADLLKLLDVENNIEITSEGEGEELTLTIRVEVSQEAGLLIGAHGSTLNAIQSFVVMALKQKTGEWVRVILDIGDWRAKHEEHLVALAKQAVARAKSTGEPQHLYNLTPAQRRTIHMSLSEEDGIQTESQGEGDARYLVIKKTS</sequence>
<dbReference type="GO" id="GO:0003723">
    <property type="term" value="F:RNA binding"/>
    <property type="evidence" value="ECO:0007669"/>
    <property type="project" value="InterPro"/>
</dbReference>
<dbReference type="SUPFAM" id="SSF82708">
    <property type="entry name" value="R3H domain"/>
    <property type="match status" value="1"/>
</dbReference>
<dbReference type="PROSITE" id="PS51061">
    <property type="entry name" value="R3H"/>
    <property type="match status" value="1"/>
</dbReference>
<dbReference type="STRING" id="1802500.A2801_01730"/>
<reference evidence="2 3" key="1">
    <citation type="journal article" date="2016" name="Nat. Commun.">
        <title>Thousands of microbial genomes shed light on interconnected biogeochemical processes in an aquifer system.</title>
        <authorList>
            <person name="Anantharaman K."/>
            <person name="Brown C.T."/>
            <person name="Hug L.A."/>
            <person name="Sharon I."/>
            <person name="Castelle C.J."/>
            <person name="Probst A.J."/>
            <person name="Thomas B.C."/>
            <person name="Singh A."/>
            <person name="Wilkins M.J."/>
            <person name="Karaoz U."/>
            <person name="Brodie E.L."/>
            <person name="Williams K.H."/>
            <person name="Hubbard S.S."/>
            <person name="Banfield J.F."/>
        </authorList>
    </citation>
    <scope>NUCLEOTIDE SEQUENCE [LARGE SCALE GENOMIC DNA]</scope>
</reference>
<feature type="domain" description="R3H" evidence="1">
    <location>
        <begin position="96"/>
        <end position="162"/>
    </location>
</feature>
<dbReference type="PANTHER" id="PTHR35800">
    <property type="entry name" value="PROTEIN JAG"/>
    <property type="match status" value="1"/>
</dbReference>
<dbReference type="InterPro" id="IPR036867">
    <property type="entry name" value="R3H_dom_sf"/>
</dbReference>
<protein>
    <recommendedName>
        <fullName evidence="1">R3H domain-containing protein</fullName>
    </recommendedName>
</protein>
<dbReference type="Gene3D" id="3.30.300.20">
    <property type="match status" value="1"/>
</dbReference>
<dbReference type="AlphaFoldDB" id="A0A1F7YMS6"/>
<dbReference type="InterPro" id="IPR015946">
    <property type="entry name" value="KH_dom-like_a/b"/>
</dbReference>
<dbReference type="CDD" id="cd02414">
    <property type="entry name" value="KH-II_Jag"/>
    <property type="match status" value="1"/>
</dbReference>
<dbReference type="Pfam" id="PF01424">
    <property type="entry name" value="R3H"/>
    <property type="match status" value="1"/>
</dbReference>
<dbReference type="InterPro" id="IPR038008">
    <property type="entry name" value="Jag_KH"/>
</dbReference>